<feature type="binding site" evidence="9">
    <location>
        <position position="255"/>
    </location>
    <ligand>
        <name>L-histidine</name>
        <dbReference type="ChEBI" id="CHEBI:57595"/>
    </ligand>
</feature>
<dbReference type="STRING" id="223786.SAMN05216234_11745"/>
<evidence type="ECO:0000313" key="11">
    <source>
        <dbReference type="EMBL" id="SFP38951.1"/>
    </source>
</evidence>
<feature type="binding site" evidence="9">
    <location>
        <begin position="80"/>
        <end position="82"/>
    </location>
    <ligand>
        <name>L-histidine</name>
        <dbReference type="ChEBI" id="CHEBI:57595"/>
    </ligand>
</feature>
<dbReference type="Pfam" id="PF03129">
    <property type="entry name" value="HGTP_anticodon"/>
    <property type="match status" value="1"/>
</dbReference>
<dbReference type="InterPro" id="IPR041715">
    <property type="entry name" value="HisRS-like_core"/>
</dbReference>
<evidence type="ECO:0000256" key="5">
    <source>
        <dbReference type="ARBA" id="ARBA00022917"/>
    </source>
</evidence>
<evidence type="ECO:0000313" key="12">
    <source>
        <dbReference type="Proteomes" id="UP000199227"/>
    </source>
</evidence>
<dbReference type="Pfam" id="PF13393">
    <property type="entry name" value="tRNA-synt_His"/>
    <property type="match status" value="2"/>
</dbReference>
<comment type="catalytic activity">
    <reaction evidence="7 8">
        <text>tRNA(His) + L-histidine + ATP = L-histidyl-tRNA(His) + AMP + diphosphate + H(+)</text>
        <dbReference type="Rhea" id="RHEA:17313"/>
        <dbReference type="Rhea" id="RHEA-COMP:9665"/>
        <dbReference type="Rhea" id="RHEA-COMP:9689"/>
        <dbReference type="ChEBI" id="CHEBI:15378"/>
        <dbReference type="ChEBI" id="CHEBI:30616"/>
        <dbReference type="ChEBI" id="CHEBI:33019"/>
        <dbReference type="ChEBI" id="CHEBI:57595"/>
        <dbReference type="ChEBI" id="CHEBI:78442"/>
        <dbReference type="ChEBI" id="CHEBI:78527"/>
        <dbReference type="ChEBI" id="CHEBI:456215"/>
        <dbReference type="EC" id="6.1.1.21"/>
    </reaction>
</comment>
<evidence type="ECO:0000256" key="3">
    <source>
        <dbReference type="ARBA" id="ARBA00022598"/>
    </source>
</evidence>
<dbReference type="GO" id="GO:0004821">
    <property type="term" value="F:histidine-tRNA ligase activity"/>
    <property type="evidence" value="ECO:0007669"/>
    <property type="project" value="UniProtKB-UniRule"/>
</dbReference>
<evidence type="ECO:0000256" key="7">
    <source>
        <dbReference type="ARBA" id="ARBA00047639"/>
    </source>
</evidence>
<evidence type="ECO:0000256" key="9">
    <source>
        <dbReference type="PIRSR" id="PIRSR001549-1"/>
    </source>
</evidence>
<gene>
    <name evidence="8" type="primary">hisS</name>
    <name evidence="11" type="ORF">SAMN05216234_11745</name>
</gene>
<evidence type="ECO:0000256" key="1">
    <source>
        <dbReference type="ARBA" id="ARBA00008226"/>
    </source>
</evidence>
<evidence type="ECO:0000256" key="6">
    <source>
        <dbReference type="ARBA" id="ARBA00023146"/>
    </source>
</evidence>
<comment type="subcellular location">
    <subcellularLocation>
        <location evidence="8">Cytoplasm</location>
    </subcellularLocation>
</comment>
<dbReference type="InterPro" id="IPR006195">
    <property type="entry name" value="aa-tRNA-synth_II"/>
</dbReference>
<dbReference type="EMBL" id="FOXB01000017">
    <property type="protein sequence ID" value="SFP38951.1"/>
    <property type="molecule type" value="Genomic_DNA"/>
</dbReference>
<feature type="binding site" evidence="9">
    <location>
        <begin position="259"/>
        <end position="260"/>
    </location>
    <ligand>
        <name>L-histidine</name>
        <dbReference type="ChEBI" id="CHEBI:57595"/>
    </ligand>
</feature>
<dbReference type="InterPro" id="IPR015807">
    <property type="entry name" value="His-tRNA-ligase"/>
</dbReference>
<dbReference type="GO" id="GO:0006427">
    <property type="term" value="P:histidyl-tRNA aminoacylation"/>
    <property type="evidence" value="ECO:0007669"/>
    <property type="project" value="UniProtKB-UniRule"/>
</dbReference>
<keyword evidence="3 8" id="KW-0436">Ligase</keyword>
<dbReference type="PIRSF" id="PIRSF001549">
    <property type="entry name" value="His-tRNA_synth"/>
    <property type="match status" value="1"/>
</dbReference>
<dbReference type="OrthoDB" id="9800814at2"/>
<proteinExistence type="inferred from homology"/>
<keyword evidence="12" id="KW-1185">Reference proteome</keyword>
<dbReference type="RefSeq" id="WP_092912419.1">
    <property type="nucleotide sequence ID" value="NZ_FOXB01000017.1"/>
</dbReference>
<sequence>MIQALRGMKDILSPDNERFEFIIETASRIAKRYGYQYIETPLLEETALFKRSVGESSDIVGKEMYQFIDKGGHDVCLRPEGTAGVVRAFIQNKLDKKGGINRFFYYGPMFRYERPQKGRLREFHQFGCESFGETSVYEDFTIILMIKDIFDALGIGYRIKINSLGCPECMPGYRKNLIKHLQDIQDGLCEDCQRRIETNPIRVLDCKVEACQNLLKESPVIVENLCEECDSDFNKLIEMLKSHNLPFELDSKLVRGLDYYTRTAFEFVSDEIGAQSAIAGGGRYNRLVEFLDGKPTPAVGFALGIERIIELVKMPEAKRDGLYLGIMEPEAINTILELAHIQRQNQKVYTEYNKKSLKAHLKAADRLGVKKCAIIGEDELKAGEIWVKDLETKEEKRIAINQFN</sequence>
<dbReference type="InterPro" id="IPR045864">
    <property type="entry name" value="aa-tRNA-synth_II/BPL/LPL"/>
</dbReference>
<dbReference type="Gene3D" id="3.30.930.10">
    <property type="entry name" value="Bira Bifunctional Protein, Domain 2"/>
    <property type="match status" value="1"/>
</dbReference>
<dbReference type="PROSITE" id="PS50862">
    <property type="entry name" value="AA_TRNA_LIGASE_II"/>
    <property type="match status" value="1"/>
</dbReference>
<protein>
    <recommendedName>
        <fullName evidence="8">Histidine--tRNA ligase</fullName>
        <ecNumber evidence="8">6.1.1.21</ecNumber>
    </recommendedName>
    <alternativeName>
        <fullName evidence="8">Histidyl-tRNA synthetase</fullName>
        <shortName evidence="8">HisRS</shortName>
    </alternativeName>
</protein>
<keyword evidence="6 8" id="KW-0030">Aminoacyl-tRNA synthetase</keyword>
<comment type="similarity">
    <text evidence="1 8">Belongs to the class-II aminoacyl-tRNA synthetase family.</text>
</comment>
<dbReference type="InterPro" id="IPR036621">
    <property type="entry name" value="Anticodon-bd_dom_sf"/>
</dbReference>
<dbReference type="AlphaFoldDB" id="A0A1I5PZ44"/>
<dbReference type="Gene3D" id="3.40.50.800">
    <property type="entry name" value="Anticodon-binding domain"/>
    <property type="match status" value="1"/>
</dbReference>
<organism evidence="11 12">
    <name type="scientific">Hydrogenimonas thermophila</name>
    <dbReference type="NCBI Taxonomy" id="223786"/>
    <lineage>
        <taxon>Bacteria</taxon>
        <taxon>Pseudomonadati</taxon>
        <taxon>Campylobacterota</taxon>
        <taxon>Epsilonproteobacteria</taxon>
        <taxon>Campylobacterales</taxon>
        <taxon>Hydrogenimonadaceae</taxon>
        <taxon>Hydrogenimonas</taxon>
    </lineage>
</organism>
<dbReference type="GO" id="GO:0005524">
    <property type="term" value="F:ATP binding"/>
    <property type="evidence" value="ECO:0007669"/>
    <property type="project" value="UniProtKB-UniRule"/>
</dbReference>
<keyword evidence="5 8" id="KW-0648">Protein biosynthesis</keyword>
<dbReference type="NCBIfam" id="TIGR00442">
    <property type="entry name" value="hisS"/>
    <property type="match status" value="1"/>
</dbReference>
<keyword evidence="8" id="KW-0067">ATP-binding</keyword>
<feature type="domain" description="Aminoacyl-transfer RNA synthetases class-II family profile" evidence="10">
    <location>
        <begin position="22"/>
        <end position="329"/>
    </location>
</feature>
<dbReference type="Proteomes" id="UP000199227">
    <property type="component" value="Unassembled WGS sequence"/>
</dbReference>
<dbReference type="EC" id="6.1.1.21" evidence="8"/>
<dbReference type="GO" id="GO:0005737">
    <property type="term" value="C:cytoplasm"/>
    <property type="evidence" value="ECO:0007669"/>
    <property type="project" value="UniProtKB-SubCell"/>
</dbReference>
<dbReference type="HAMAP" id="MF_00127">
    <property type="entry name" value="His_tRNA_synth"/>
    <property type="match status" value="1"/>
</dbReference>
<reference evidence="11 12" key="1">
    <citation type="submission" date="2016-10" db="EMBL/GenBank/DDBJ databases">
        <authorList>
            <person name="de Groot N.N."/>
        </authorList>
    </citation>
    <scope>NUCLEOTIDE SEQUENCE [LARGE SCALE GENOMIC DNA]</scope>
    <source>
        <strain evidence="11 12">EP1-55-1</strain>
    </source>
</reference>
<dbReference type="CDD" id="cd00773">
    <property type="entry name" value="HisRS-like_core"/>
    <property type="match status" value="1"/>
</dbReference>
<keyword evidence="8" id="KW-0963">Cytoplasm</keyword>
<keyword evidence="4 8" id="KW-0547">Nucleotide-binding</keyword>
<feature type="binding site" evidence="9">
    <location>
        <position position="125"/>
    </location>
    <ligand>
        <name>L-histidine</name>
        <dbReference type="ChEBI" id="CHEBI:57595"/>
    </ligand>
</feature>
<dbReference type="SUPFAM" id="SSF52954">
    <property type="entry name" value="Class II aaRS ABD-related"/>
    <property type="match status" value="1"/>
</dbReference>
<evidence type="ECO:0000259" key="10">
    <source>
        <dbReference type="PROSITE" id="PS50862"/>
    </source>
</evidence>
<dbReference type="PANTHER" id="PTHR43707">
    <property type="entry name" value="HISTIDYL-TRNA SYNTHETASE"/>
    <property type="match status" value="1"/>
</dbReference>
<name>A0A1I5PZ44_9BACT</name>
<accession>A0A1I5PZ44</accession>
<dbReference type="InterPro" id="IPR004154">
    <property type="entry name" value="Anticodon-bd"/>
</dbReference>
<dbReference type="InterPro" id="IPR004516">
    <property type="entry name" value="HisRS/HisZ"/>
</dbReference>
<dbReference type="SUPFAM" id="SSF55681">
    <property type="entry name" value="Class II aaRS and biotin synthetases"/>
    <property type="match status" value="1"/>
</dbReference>
<dbReference type="PANTHER" id="PTHR43707:SF1">
    <property type="entry name" value="HISTIDINE--TRNA LIGASE, MITOCHONDRIAL-RELATED"/>
    <property type="match status" value="1"/>
</dbReference>
<evidence type="ECO:0000256" key="4">
    <source>
        <dbReference type="ARBA" id="ARBA00022741"/>
    </source>
</evidence>
<evidence type="ECO:0000256" key="8">
    <source>
        <dbReference type="HAMAP-Rule" id="MF_00127"/>
    </source>
</evidence>
<feature type="binding site" evidence="9">
    <location>
        <position position="111"/>
    </location>
    <ligand>
        <name>L-histidine</name>
        <dbReference type="ChEBI" id="CHEBI:57595"/>
    </ligand>
</feature>
<feature type="binding site" evidence="9">
    <location>
        <position position="129"/>
    </location>
    <ligand>
        <name>L-histidine</name>
        <dbReference type="ChEBI" id="CHEBI:57595"/>
    </ligand>
</feature>
<evidence type="ECO:0000256" key="2">
    <source>
        <dbReference type="ARBA" id="ARBA00011738"/>
    </source>
</evidence>
<comment type="subunit">
    <text evidence="2 8">Homodimer.</text>
</comment>